<reference evidence="5" key="2">
    <citation type="journal article" date="2022" name="Hortic Res">
        <title>The genome of Dioscorea zingiberensis sheds light on the biosynthesis, origin and evolution of the medicinally important diosgenin saponins.</title>
        <authorList>
            <person name="Li Y."/>
            <person name="Tan C."/>
            <person name="Li Z."/>
            <person name="Guo J."/>
            <person name="Li S."/>
            <person name="Chen X."/>
            <person name="Wang C."/>
            <person name="Dai X."/>
            <person name="Yang H."/>
            <person name="Song W."/>
            <person name="Hou L."/>
            <person name="Xu J."/>
            <person name="Tong Z."/>
            <person name="Xu A."/>
            <person name="Yuan X."/>
            <person name="Wang W."/>
            <person name="Yang Q."/>
            <person name="Chen L."/>
            <person name="Sun Z."/>
            <person name="Wang K."/>
            <person name="Pan B."/>
            <person name="Chen J."/>
            <person name="Bao Y."/>
            <person name="Liu F."/>
            <person name="Qi X."/>
            <person name="Gang D.R."/>
            <person name="Wen J."/>
            <person name="Li J."/>
        </authorList>
    </citation>
    <scope>NUCLEOTIDE SEQUENCE</scope>
    <source>
        <strain evidence="5">Dzin_1.0</strain>
    </source>
</reference>
<evidence type="ECO:0000256" key="3">
    <source>
        <dbReference type="ARBA" id="ARBA00023242"/>
    </source>
</evidence>
<feature type="region of interest" description="Disordered" evidence="4">
    <location>
        <begin position="238"/>
        <end position="261"/>
    </location>
</feature>
<feature type="compositionally biased region" description="Polar residues" evidence="4">
    <location>
        <begin position="244"/>
        <end position="256"/>
    </location>
</feature>
<evidence type="ECO:0000256" key="1">
    <source>
        <dbReference type="ARBA" id="ARBA00004123"/>
    </source>
</evidence>
<evidence type="ECO:0008006" key="7">
    <source>
        <dbReference type="Google" id="ProtNLM"/>
    </source>
</evidence>
<protein>
    <recommendedName>
        <fullName evidence="7">Protein NRDE2 homolog</fullName>
    </recommendedName>
</protein>
<dbReference type="InterPro" id="IPR013633">
    <property type="entry name" value="NRDE-2"/>
</dbReference>
<sequence length="1238" mass="141586">MEASAEATGEEEDAKPKSLFPLFPVSSKPSSSEAAQWLSNPSFTLDPSSIPTGAAHILPDSDDDEPAANAPPAAAPTSYDLVDTSPSPSSEDEEKRLKREEKKRRRKKRRREKEDGGTSRKSRVRAWAGSETMLAKDYHFDSHGDRDNLVYGSLYKMDIPRYNLYYYSGSSRAKLGLLYRWKASYSSMDLDGDFDVLDSKFRAGGRYCSVKYAAIERHKSFKRVRIVRKKEPLVSPGEFIPLSEPQTSPENASHSSVAKGEVEESWDDEVLRRTREFNKMSREFPHDEKIWLDFAEFQDKIASTQPQKAARLQMLEKKISILEKAVELNPENEELLLCLLKSYQARDSTDVLMDRWEKALMQHYDSCRLWKEFLLLRQGEFSRFKVSDMRRTYANAIQALSSACNKLCRQGNLNPSLQLSDPSLAQVELGLVDIFISLCRFEWQTGHHELATGLFQAEIEFSLFCPSLFLSSQSKLRLFEHFWSSNGARIGEHGAVGWSTWLEKEEKNRQTIVMEESTEEADSGGWTGWHDPSAKIETSKEPEKSIDQSVGEKEAEENHETDNIPLKDDIDTLLKNLGINVNTEPRSDVRDAETWNKWSTEELSRDCEQWMPVREHSGDDGKSRSPHSGDNLDQEENEQLSRVILFEDVNEYLFSLSSKEARFSLVSQFINFYGGKISRWTCTNSPSWIEKLLSLETLPDSAFEGTQLSEMLNGNGCSSHINLGVLLDGKNDWSRKSNMMAFLRNAILLCLNVFPRNYILEESALAAEEIFMKKLDSSTSSMNTSRGLAKSLLKNDRQDLLLCGIYARSEAAFGNMDLARKIFDMALAASVGLPLDSQENIPILYFWYAEMELAKSISWSSSDPCAQRAIHILSCLGGNMRYDPFKSQTSGLQLLRARQGFKEQIKCLRSTWARGDVKEHSIALICSACLFEILTAGCSAGLQVIEEAFSSSLPERRSRSLQLEFLWVYYIGILQKYHKQLKFSRLWENIQHGLQLYPYNPEMLNTMVEISSLLTVPNKVRLVFDEYSQRKPSVILYLFALSYELSKAGSQHRIHVILERALANDKLQKSVLLWRCYLAYEADIAHDPDAARRIFFRAIHSCPWSKRLWLDGFQKLSSILTAKELSDLHEVMQDKELNLRTDIYEILLQDEIEMRNWVSPQRRLKHIYIIHSCTMGHFLFLGLWWLKFDNTGIQTLMVQARSLWNKIVIPSSAKAANHSEQLEDGTETRFFKTPPVHP</sequence>
<dbReference type="OrthoDB" id="297219at2759"/>
<accession>A0A9D5HSH8</accession>
<dbReference type="AlphaFoldDB" id="A0A9D5HSH8"/>
<dbReference type="PANTHER" id="PTHR13471:SF0">
    <property type="entry name" value="NUCLEAR EXOSOME REGULATOR NRDE2"/>
    <property type="match status" value="1"/>
</dbReference>
<comment type="subcellular location">
    <subcellularLocation>
        <location evidence="1">Nucleus</location>
    </subcellularLocation>
</comment>
<proteinExistence type="inferred from homology"/>
<dbReference type="GO" id="GO:0031048">
    <property type="term" value="P:regulatory ncRNA-mediated heterochromatin formation"/>
    <property type="evidence" value="ECO:0007669"/>
    <property type="project" value="TreeGrafter"/>
</dbReference>
<feature type="region of interest" description="Disordered" evidence="4">
    <location>
        <begin position="606"/>
        <end position="636"/>
    </location>
</feature>
<evidence type="ECO:0000256" key="4">
    <source>
        <dbReference type="SAM" id="MobiDB-lite"/>
    </source>
</evidence>
<gene>
    <name evidence="5" type="ORF">J5N97_005660</name>
</gene>
<dbReference type="Gene3D" id="1.25.40.10">
    <property type="entry name" value="Tetratricopeptide repeat domain"/>
    <property type="match status" value="2"/>
</dbReference>
<feature type="compositionally biased region" description="Polar residues" evidence="4">
    <location>
        <begin position="27"/>
        <end position="51"/>
    </location>
</feature>
<dbReference type="SMART" id="SM00386">
    <property type="entry name" value="HAT"/>
    <property type="match status" value="5"/>
</dbReference>
<evidence type="ECO:0000313" key="5">
    <source>
        <dbReference type="EMBL" id="KAJ0987304.1"/>
    </source>
</evidence>
<dbReference type="PANTHER" id="PTHR13471">
    <property type="entry name" value="TETRATRICOPEPTIDE-LIKE HELICAL"/>
    <property type="match status" value="1"/>
</dbReference>
<dbReference type="InterPro" id="IPR011990">
    <property type="entry name" value="TPR-like_helical_dom_sf"/>
</dbReference>
<keyword evidence="6" id="KW-1185">Reference proteome</keyword>
<dbReference type="Proteomes" id="UP001085076">
    <property type="component" value="Miscellaneous, Linkage group lg01"/>
</dbReference>
<feature type="region of interest" description="Disordered" evidence="4">
    <location>
        <begin position="1218"/>
        <end position="1238"/>
    </location>
</feature>
<reference evidence="5" key="1">
    <citation type="submission" date="2021-03" db="EMBL/GenBank/DDBJ databases">
        <authorList>
            <person name="Li Z."/>
            <person name="Yang C."/>
        </authorList>
    </citation>
    <scope>NUCLEOTIDE SEQUENCE</scope>
    <source>
        <strain evidence="5">Dzin_1.0</strain>
        <tissue evidence="5">Leaf</tissue>
    </source>
</reference>
<dbReference type="GO" id="GO:1902369">
    <property type="term" value="P:negative regulation of RNA catabolic process"/>
    <property type="evidence" value="ECO:0007669"/>
    <property type="project" value="TreeGrafter"/>
</dbReference>
<dbReference type="SUPFAM" id="SSF48452">
    <property type="entry name" value="TPR-like"/>
    <property type="match status" value="1"/>
</dbReference>
<dbReference type="InterPro" id="IPR003107">
    <property type="entry name" value="HAT"/>
</dbReference>
<organism evidence="5 6">
    <name type="scientific">Dioscorea zingiberensis</name>
    <dbReference type="NCBI Taxonomy" id="325984"/>
    <lineage>
        <taxon>Eukaryota</taxon>
        <taxon>Viridiplantae</taxon>
        <taxon>Streptophyta</taxon>
        <taxon>Embryophyta</taxon>
        <taxon>Tracheophyta</taxon>
        <taxon>Spermatophyta</taxon>
        <taxon>Magnoliopsida</taxon>
        <taxon>Liliopsida</taxon>
        <taxon>Dioscoreales</taxon>
        <taxon>Dioscoreaceae</taxon>
        <taxon>Dioscorea</taxon>
    </lineage>
</organism>
<feature type="region of interest" description="Disordered" evidence="4">
    <location>
        <begin position="515"/>
        <end position="567"/>
    </location>
</feature>
<feature type="region of interest" description="Disordered" evidence="4">
    <location>
        <begin position="1"/>
        <end position="124"/>
    </location>
</feature>
<keyword evidence="3" id="KW-0539">Nucleus</keyword>
<feature type="compositionally biased region" description="Low complexity" evidence="4">
    <location>
        <begin position="67"/>
        <end position="76"/>
    </location>
</feature>
<evidence type="ECO:0000313" key="6">
    <source>
        <dbReference type="Proteomes" id="UP001085076"/>
    </source>
</evidence>
<evidence type="ECO:0000256" key="2">
    <source>
        <dbReference type="ARBA" id="ARBA00009265"/>
    </source>
</evidence>
<comment type="similarity">
    <text evidence="2">Belongs to the NRDE2 family.</text>
</comment>
<name>A0A9D5HSH8_9LILI</name>
<dbReference type="EMBL" id="JAGGNH010000001">
    <property type="protein sequence ID" value="KAJ0987304.1"/>
    <property type="molecule type" value="Genomic_DNA"/>
</dbReference>
<feature type="compositionally biased region" description="Basic residues" evidence="4">
    <location>
        <begin position="101"/>
        <end position="111"/>
    </location>
</feature>
<feature type="compositionally biased region" description="Basic and acidic residues" evidence="4">
    <location>
        <begin position="606"/>
        <end position="623"/>
    </location>
</feature>
<feature type="compositionally biased region" description="Basic and acidic residues" evidence="4">
    <location>
        <begin position="532"/>
        <end position="567"/>
    </location>
</feature>
<dbReference type="Pfam" id="PF08424">
    <property type="entry name" value="NRDE-2"/>
    <property type="match status" value="1"/>
</dbReference>
<dbReference type="GO" id="GO:0071013">
    <property type="term" value="C:catalytic step 2 spliceosome"/>
    <property type="evidence" value="ECO:0007669"/>
    <property type="project" value="TreeGrafter"/>
</dbReference>
<comment type="caution">
    <text evidence="5">The sequence shown here is derived from an EMBL/GenBank/DDBJ whole genome shotgun (WGS) entry which is preliminary data.</text>
</comment>
<dbReference type="GO" id="GO:0006396">
    <property type="term" value="P:RNA processing"/>
    <property type="evidence" value="ECO:0007669"/>
    <property type="project" value="InterPro"/>
</dbReference>